<dbReference type="OrthoDB" id="3821551at2"/>
<comment type="caution">
    <text evidence="2">The sequence shown here is derived from an EMBL/GenBank/DDBJ whole genome shotgun (WGS) entry which is preliminary data.</text>
</comment>
<dbReference type="EMBL" id="VLLL01000005">
    <property type="protein sequence ID" value="TWJ15602.1"/>
    <property type="molecule type" value="Genomic_DNA"/>
</dbReference>
<organism evidence="2 3">
    <name type="scientific">Stackebrandtia albiflava</name>
    <dbReference type="NCBI Taxonomy" id="406432"/>
    <lineage>
        <taxon>Bacteria</taxon>
        <taxon>Bacillati</taxon>
        <taxon>Actinomycetota</taxon>
        <taxon>Actinomycetes</taxon>
        <taxon>Glycomycetales</taxon>
        <taxon>Glycomycetaceae</taxon>
        <taxon>Stackebrandtia</taxon>
    </lineage>
</organism>
<dbReference type="SUPFAM" id="SSF159234">
    <property type="entry name" value="FomD-like"/>
    <property type="match status" value="1"/>
</dbReference>
<feature type="domain" description="DUF402" evidence="1">
    <location>
        <begin position="34"/>
        <end position="159"/>
    </location>
</feature>
<protein>
    <recommendedName>
        <fullName evidence="1">DUF402 domain-containing protein</fullName>
    </recommendedName>
</protein>
<accession>A0A562VCL0</accession>
<dbReference type="Pfam" id="PF04167">
    <property type="entry name" value="DUF402"/>
    <property type="match status" value="1"/>
</dbReference>
<reference evidence="2 3" key="1">
    <citation type="journal article" date="2013" name="Stand. Genomic Sci.">
        <title>Genomic Encyclopedia of Type Strains, Phase I: The one thousand microbial genomes (KMG-I) project.</title>
        <authorList>
            <person name="Kyrpides N.C."/>
            <person name="Woyke T."/>
            <person name="Eisen J.A."/>
            <person name="Garrity G."/>
            <person name="Lilburn T.G."/>
            <person name="Beck B.J."/>
            <person name="Whitman W.B."/>
            <person name="Hugenholtz P."/>
            <person name="Klenk H.P."/>
        </authorList>
    </citation>
    <scope>NUCLEOTIDE SEQUENCE [LARGE SCALE GENOMIC DNA]</scope>
    <source>
        <strain evidence="2 3">DSM 45044</strain>
    </source>
</reference>
<sequence length="176" mass="20327">MQLTSRPRIHPPHREVWHADTGTILNRDGDRRDLETYRVTPFGMYGRRTFRRPASRAVGQRAWLLPGLGLRVISWIARPGVVGLEDYYIDIARTRVVGDRYEMTDYYLDIRVYTGRRAEVIDQDEFLQAVAAGLVDQETAEWALSVAFDAADGIARHGYRLEEWLARDHGIDLTWP</sequence>
<keyword evidence="3" id="KW-1185">Reference proteome</keyword>
<evidence type="ECO:0000259" key="1">
    <source>
        <dbReference type="Pfam" id="PF04167"/>
    </source>
</evidence>
<gene>
    <name evidence="2" type="ORF">LX16_1313</name>
</gene>
<dbReference type="AlphaFoldDB" id="A0A562VCL0"/>
<dbReference type="Gene3D" id="2.40.380.10">
    <property type="entry name" value="FomD-like"/>
    <property type="match status" value="1"/>
</dbReference>
<dbReference type="InterPro" id="IPR035930">
    <property type="entry name" value="FomD-like_sf"/>
</dbReference>
<dbReference type="Proteomes" id="UP000321617">
    <property type="component" value="Unassembled WGS sequence"/>
</dbReference>
<evidence type="ECO:0000313" key="2">
    <source>
        <dbReference type="EMBL" id="TWJ15602.1"/>
    </source>
</evidence>
<dbReference type="RefSeq" id="WP_147134558.1">
    <property type="nucleotide sequence ID" value="NZ_BAABIJ010000001.1"/>
</dbReference>
<proteinExistence type="predicted"/>
<evidence type="ECO:0000313" key="3">
    <source>
        <dbReference type="Proteomes" id="UP000321617"/>
    </source>
</evidence>
<dbReference type="InterPro" id="IPR007295">
    <property type="entry name" value="DUF402"/>
</dbReference>
<name>A0A562VCL0_9ACTN</name>